<keyword evidence="3" id="KW-0274">FAD</keyword>
<dbReference type="InterPro" id="IPR007867">
    <property type="entry name" value="GMC_OxRtase_C"/>
</dbReference>
<gene>
    <name evidence="7" type="ORF">C7B82_23295</name>
</gene>
<name>A0A2T1DY62_9CYAN</name>
<evidence type="ECO:0000313" key="7">
    <source>
        <dbReference type="EMBL" id="PSB25410.1"/>
    </source>
</evidence>
<dbReference type="OrthoDB" id="9787779at2"/>
<dbReference type="Proteomes" id="UP000239576">
    <property type="component" value="Unassembled WGS sequence"/>
</dbReference>
<evidence type="ECO:0000256" key="2">
    <source>
        <dbReference type="ARBA" id="ARBA00022630"/>
    </source>
</evidence>
<dbReference type="SUPFAM" id="SSF51905">
    <property type="entry name" value="FAD/NAD(P)-binding domain"/>
    <property type="match status" value="1"/>
</dbReference>
<evidence type="ECO:0000259" key="5">
    <source>
        <dbReference type="Pfam" id="PF00732"/>
    </source>
</evidence>
<sequence length="524" mass="57965">MVSDEQAYDLIIIGTGAGGGTLAYKLASTGKKILILEQGTYLPKEKANWSATEVYVKERYHTSDHWYDSTGKAFRPQMSYWVGGNTKVYGAALLRLREQDFEAVEHCDGISPAWALKYADFEPYYTQAETLYDVHGKQGEDPTEPPRSSEYAYPPVNHEPRMQQLSEAIAQQGLHPFHLPLGLKLNEVDRTLSTCIRCDTCDGFPCLLHAKADGEVNGIEPALEFPNVTLKTEAKVLRLHTSESGRAITGVETEMGGETHLFRGDIVVVACGAINSAALLLRSANDQHPTGLANRSDQVGRNLMKHLTTAMVQLSVTPNPDVYQKTICLNDFYWGEPDFPYPMGEVQNTGNVLGDMIPAGAPPLLAPLAKLVPGFGLQQIANHSTGWWLQTEDLPDPNNRVWVDGDKLHLNYTPNNTEARDRLIHRWTEVLKAIDKGAENVRLHHGIYPRNNTGIQVVGHQCGTCRFGEDPTTSVLDLNCRTHDIDNLYVVDGSFFPSNSGVNPTLTIIANALRVGDHLIDRLK</sequence>
<dbReference type="Pfam" id="PF00732">
    <property type="entry name" value="GMC_oxred_N"/>
    <property type="match status" value="1"/>
</dbReference>
<proteinExistence type="inferred from homology"/>
<reference evidence="7 8" key="2">
    <citation type="submission" date="2018-03" db="EMBL/GenBank/DDBJ databases">
        <title>The ancient ancestry and fast evolution of plastids.</title>
        <authorList>
            <person name="Moore K.R."/>
            <person name="Magnabosco C."/>
            <person name="Momper L."/>
            <person name="Gold D.A."/>
            <person name="Bosak T."/>
            <person name="Fournier G.P."/>
        </authorList>
    </citation>
    <scope>NUCLEOTIDE SEQUENCE [LARGE SCALE GENOMIC DNA]</scope>
    <source>
        <strain evidence="7 8">ULC18</strain>
    </source>
</reference>
<organism evidence="7 8">
    <name type="scientific">Stenomitos frigidus ULC18</name>
    <dbReference type="NCBI Taxonomy" id="2107698"/>
    <lineage>
        <taxon>Bacteria</taxon>
        <taxon>Bacillati</taxon>
        <taxon>Cyanobacteriota</taxon>
        <taxon>Cyanophyceae</taxon>
        <taxon>Leptolyngbyales</taxon>
        <taxon>Leptolyngbyaceae</taxon>
        <taxon>Stenomitos</taxon>
    </lineage>
</organism>
<reference evidence="8" key="1">
    <citation type="submission" date="2018-02" db="EMBL/GenBank/DDBJ databases">
        <authorList>
            <person name="Moore K."/>
            <person name="Momper L."/>
        </authorList>
    </citation>
    <scope>NUCLEOTIDE SEQUENCE [LARGE SCALE GENOMIC DNA]</scope>
    <source>
        <strain evidence="8">ULC18</strain>
    </source>
</reference>
<dbReference type="PANTHER" id="PTHR46056">
    <property type="entry name" value="LONG-CHAIN-ALCOHOL OXIDASE"/>
    <property type="match status" value="1"/>
</dbReference>
<dbReference type="RefSeq" id="WP_106259024.1">
    <property type="nucleotide sequence ID" value="NZ_CAWNSW010000034.1"/>
</dbReference>
<dbReference type="EMBL" id="PVWK01000125">
    <property type="protein sequence ID" value="PSB25410.1"/>
    <property type="molecule type" value="Genomic_DNA"/>
</dbReference>
<keyword evidence="2" id="KW-0285">Flavoprotein</keyword>
<feature type="domain" description="Glucose-methanol-choline oxidoreductase C-terminal" evidence="6">
    <location>
        <begin position="412"/>
        <end position="512"/>
    </location>
</feature>
<comment type="similarity">
    <text evidence="1">Belongs to the GMC oxidoreductase family.</text>
</comment>
<dbReference type="InterPro" id="IPR000172">
    <property type="entry name" value="GMC_OxRdtase_N"/>
</dbReference>
<dbReference type="AlphaFoldDB" id="A0A2T1DY62"/>
<dbReference type="GO" id="GO:0050660">
    <property type="term" value="F:flavin adenine dinucleotide binding"/>
    <property type="evidence" value="ECO:0007669"/>
    <property type="project" value="InterPro"/>
</dbReference>
<protein>
    <submittedName>
        <fullName evidence="7">Dehydrogenase</fullName>
    </submittedName>
</protein>
<evidence type="ECO:0000256" key="4">
    <source>
        <dbReference type="ARBA" id="ARBA00023002"/>
    </source>
</evidence>
<evidence type="ECO:0000256" key="3">
    <source>
        <dbReference type="ARBA" id="ARBA00022827"/>
    </source>
</evidence>
<dbReference type="PANTHER" id="PTHR46056:SF12">
    <property type="entry name" value="LONG-CHAIN-ALCOHOL OXIDASE"/>
    <property type="match status" value="1"/>
</dbReference>
<dbReference type="InterPro" id="IPR036188">
    <property type="entry name" value="FAD/NAD-bd_sf"/>
</dbReference>
<keyword evidence="8" id="KW-1185">Reference proteome</keyword>
<evidence type="ECO:0000313" key="8">
    <source>
        <dbReference type="Proteomes" id="UP000239576"/>
    </source>
</evidence>
<accession>A0A2T1DY62</accession>
<evidence type="ECO:0000256" key="1">
    <source>
        <dbReference type="ARBA" id="ARBA00010790"/>
    </source>
</evidence>
<keyword evidence="4" id="KW-0560">Oxidoreductase</keyword>
<dbReference type="GO" id="GO:0016614">
    <property type="term" value="F:oxidoreductase activity, acting on CH-OH group of donors"/>
    <property type="evidence" value="ECO:0007669"/>
    <property type="project" value="InterPro"/>
</dbReference>
<feature type="domain" description="Glucose-methanol-choline oxidoreductase N-terminal" evidence="5">
    <location>
        <begin position="78"/>
        <end position="307"/>
    </location>
</feature>
<evidence type="ECO:0000259" key="6">
    <source>
        <dbReference type="Pfam" id="PF05199"/>
    </source>
</evidence>
<dbReference type="Pfam" id="PF05199">
    <property type="entry name" value="GMC_oxred_C"/>
    <property type="match status" value="1"/>
</dbReference>
<dbReference type="Gene3D" id="3.50.50.60">
    <property type="entry name" value="FAD/NAD(P)-binding domain"/>
    <property type="match status" value="2"/>
</dbReference>
<comment type="caution">
    <text evidence="7">The sequence shown here is derived from an EMBL/GenBank/DDBJ whole genome shotgun (WGS) entry which is preliminary data.</text>
</comment>